<evidence type="ECO:0000313" key="2">
    <source>
        <dbReference type="Proteomes" id="UP001159363"/>
    </source>
</evidence>
<organism evidence="1 2">
    <name type="scientific">Dryococelus australis</name>
    <dbReference type="NCBI Taxonomy" id="614101"/>
    <lineage>
        <taxon>Eukaryota</taxon>
        <taxon>Metazoa</taxon>
        <taxon>Ecdysozoa</taxon>
        <taxon>Arthropoda</taxon>
        <taxon>Hexapoda</taxon>
        <taxon>Insecta</taxon>
        <taxon>Pterygota</taxon>
        <taxon>Neoptera</taxon>
        <taxon>Polyneoptera</taxon>
        <taxon>Phasmatodea</taxon>
        <taxon>Verophasmatodea</taxon>
        <taxon>Anareolatae</taxon>
        <taxon>Phasmatidae</taxon>
        <taxon>Eurycanthinae</taxon>
        <taxon>Dryococelus</taxon>
    </lineage>
</organism>
<keyword evidence="2" id="KW-1185">Reference proteome</keyword>
<accession>A0ABQ9ILG9</accession>
<sequence length="267" mass="29169">MLAQKAPLLPLPTLTTDANGKENCDNLPVPERNLVTSTSVNTCGGVGGGGKILPFLSVFILKCFPRVFPVGAEVVLWLDYLPPAWANQVGFPAESLPDFRMWESCRTMALIGGFSRGSPVFPRPFITALIHTHRLSRPRYGHDGVHISCSSFADNEERVPLSPAKGTRLLAPHVGPLQYLSGASVEYTRIGKKCLCITCFGVVCLPCSETYWKTDSIKACPQMSQEKFGGRSAPGKSTIWVLTKKLETKGTSFDMNEVVIQRCHGKL</sequence>
<comment type="caution">
    <text evidence="1">The sequence shown here is derived from an EMBL/GenBank/DDBJ whole genome shotgun (WGS) entry which is preliminary data.</text>
</comment>
<name>A0ABQ9ILG9_9NEOP</name>
<gene>
    <name evidence="1" type="ORF">PR048_002868</name>
</gene>
<dbReference type="EMBL" id="JARBHB010000001">
    <property type="protein sequence ID" value="KAJ8897521.1"/>
    <property type="molecule type" value="Genomic_DNA"/>
</dbReference>
<dbReference type="Proteomes" id="UP001159363">
    <property type="component" value="Chromosome 1"/>
</dbReference>
<evidence type="ECO:0000313" key="1">
    <source>
        <dbReference type="EMBL" id="KAJ8897521.1"/>
    </source>
</evidence>
<protein>
    <submittedName>
        <fullName evidence="1">Uncharacterized protein</fullName>
    </submittedName>
</protein>
<reference evidence="1 2" key="1">
    <citation type="submission" date="2023-02" db="EMBL/GenBank/DDBJ databases">
        <title>LHISI_Scaffold_Assembly.</title>
        <authorList>
            <person name="Stuart O.P."/>
            <person name="Cleave R."/>
            <person name="Magrath M.J.L."/>
            <person name="Mikheyev A.S."/>
        </authorList>
    </citation>
    <scope>NUCLEOTIDE SEQUENCE [LARGE SCALE GENOMIC DNA]</scope>
    <source>
        <strain evidence="1">Daus_M_001</strain>
        <tissue evidence="1">Leg muscle</tissue>
    </source>
</reference>
<proteinExistence type="predicted"/>